<evidence type="ECO:0000256" key="1">
    <source>
        <dbReference type="ARBA" id="ARBA00022603"/>
    </source>
</evidence>
<dbReference type="SUPFAM" id="SSF53335">
    <property type="entry name" value="S-adenosyl-L-methionine-dependent methyltransferases"/>
    <property type="match status" value="1"/>
</dbReference>
<keyword evidence="5" id="KW-1185">Reference proteome</keyword>
<keyword evidence="2" id="KW-0808">Transferase</keyword>
<dbReference type="Gene3D" id="3.40.50.150">
    <property type="entry name" value="Vaccinia Virus protein VP39"/>
    <property type="match status" value="1"/>
</dbReference>
<proteinExistence type="predicted"/>
<protein>
    <submittedName>
        <fullName evidence="4">DNA cytosine methyltransferase</fullName>
    </submittedName>
</protein>
<dbReference type="Proteomes" id="UP001602119">
    <property type="component" value="Unassembled WGS sequence"/>
</dbReference>
<dbReference type="InterPro" id="IPR029063">
    <property type="entry name" value="SAM-dependent_MTases_sf"/>
</dbReference>
<gene>
    <name evidence="4" type="ORF">ACFY05_31775</name>
</gene>
<dbReference type="Pfam" id="PF00145">
    <property type="entry name" value="DNA_methylase"/>
    <property type="match status" value="1"/>
</dbReference>
<dbReference type="GO" id="GO:0032259">
    <property type="term" value="P:methylation"/>
    <property type="evidence" value="ECO:0007669"/>
    <property type="project" value="UniProtKB-KW"/>
</dbReference>
<evidence type="ECO:0000256" key="3">
    <source>
        <dbReference type="ARBA" id="ARBA00022747"/>
    </source>
</evidence>
<organism evidence="4 5">
    <name type="scientific">Microtetraspora fusca</name>
    <dbReference type="NCBI Taxonomy" id="1997"/>
    <lineage>
        <taxon>Bacteria</taxon>
        <taxon>Bacillati</taxon>
        <taxon>Actinomycetota</taxon>
        <taxon>Actinomycetes</taxon>
        <taxon>Streptosporangiales</taxon>
        <taxon>Streptosporangiaceae</taxon>
        <taxon>Microtetraspora</taxon>
    </lineage>
</organism>
<evidence type="ECO:0000313" key="5">
    <source>
        <dbReference type="Proteomes" id="UP001602119"/>
    </source>
</evidence>
<sequence length="368" mass="40256">MAAHDTRERITNIDLFAGPAGWDQGGRILKMRDPIHGYEIDRDACATARAAGFLRTQADVRTLDPEDFPDVTLALISSPCPTLSRSGLLTGTKAHDRAVIMDGIAALSYPGEDPCPAYTEAFDRVTDPRTALLLENIRFGMRLPNLVCLIAEQVPNAHDYWVEMAFEMVTNARFEIAYVLTIHAEDLGLVARRSRTFFIATRDYIPRLGNLPFRSGLICSRFGAPPRDLEPTPPLFTGPTMAQALNWEPGHKVRTRGNMQGGGGNLFSADGPCWCLTGSARSWERDADGRRLTPAEAGVLNGFPPDYPWQGSNSKAFLQIADVVAPPVAAAVLGTALAMDWEPLVRDYLATIYPAGEQDWVQAPLFAA</sequence>
<accession>A0ABW6VI61</accession>
<reference evidence="4 5" key="1">
    <citation type="submission" date="2024-10" db="EMBL/GenBank/DDBJ databases">
        <title>The Natural Products Discovery Center: Release of the First 8490 Sequenced Strains for Exploring Actinobacteria Biosynthetic Diversity.</title>
        <authorList>
            <person name="Kalkreuter E."/>
            <person name="Kautsar S.A."/>
            <person name="Yang D."/>
            <person name="Bader C.D."/>
            <person name="Teijaro C.N."/>
            <person name="Fluegel L."/>
            <person name="Davis C.M."/>
            <person name="Simpson J.R."/>
            <person name="Lauterbach L."/>
            <person name="Steele A.D."/>
            <person name="Gui C."/>
            <person name="Meng S."/>
            <person name="Li G."/>
            <person name="Viehrig K."/>
            <person name="Ye F."/>
            <person name="Su P."/>
            <person name="Kiefer A.F."/>
            <person name="Nichols A."/>
            <person name="Cepeda A.J."/>
            <person name="Yan W."/>
            <person name="Fan B."/>
            <person name="Jiang Y."/>
            <person name="Adhikari A."/>
            <person name="Zheng C.-J."/>
            <person name="Schuster L."/>
            <person name="Cowan T.M."/>
            <person name="Smanski M.J."/>
            <person name="Chevrette M.G."/>
            <person name="De Carvalho L.P.S."/>
            <person name="Shen B."/>
        </authorList>
    </citation>
    <scope>NUCLEOTIDE SEQUENCE [LARGE SCALE GENOMIC DNA]</scope>
    <source>
        <strain evidence="4 5">NPDC001281</strain>
    </source>
</reference>
<comment type="caution">
    <text evidence="4">The sequence shown here is derived from an EMBL/GenBank/DDBJ whole genome shotgun (WGS) entry which is preliminary data.</text>
</comment>
<dbReference type="EMBL" id="JBIAXI010000024">
    <property type="protein sequence ID" value="MFF4777444.1"/>
    <property type="molecule type" value="Genomic_DNA"/>
</dbReference>
<dbReference type="Gene3D" id="3.90.120.10">
    <property type="entry name" value="DNA Methylase, subunit A, domain 2"/>
    <property type="match status" value="1"/>
</dbReference>
<dbReference type="RefSeq" id="WP_387345850.1">
    <property type="nucleotide sequence ID" value="NZ_JBIAXI010000024.1"/>
</dbReference>
<evidence type="ECO:0000313" key="4">
    <source>
        <dbReference type="EMBL" id="MFF4777444.1"/>
    </source>
</evidence>
<evidence type="ECO:0000256" key="2">
    <source>
        <dbReference type="ARBA" id="ARBA00022679"/>
    </source>
</evidence>
<keyword evidence="3" id="KW-0680">Restriction system</keyword>
<keyword evidence="1 4" id="KW-0489">Methyltransferase</keyword>
<dbReference type="InterPro" id="IPR001525">
    <property type="entry name" value="C5_MeTfrase"/>
</dbReference>
<name>A0ABW6VI61_MICFU</name>
<dbReference type="GO" id="GO:0008168">
    <property type="term" value="F:methyltransferase activity"/>
    <property type="evidence" value="ECO:0007669"/>
    <property type="project" value="UniProtKB-KW"/>
</dbReference>